<dbReference type="VEuPathDB" id="VectorBase:BGLAX_028838"/>
<dbReference type="SMART" id="SM00271">
    <property type="entry name" value="DnaJ"/>
    <property type="match status" value="1"/>
</dbReference>
<evidence type="ECO:0000256" key="7">
    <source>
        <dbReference type="ARBA" id="ARBA00038105"/>
    </source>
</evidence>
<dbReference type="CDD" id="cd06257">
    <property type="entry name" value="DnaJ"/>
    <property type="match status" value="1"/>
</dbReference>
<dbReference type="PANTHER" id="PTHR12763">
    <property type="match status" value="1"/>
</dbReference>
<dbReference type="PANTHER" id="PTHR12763:SF28">
    <property type="entry name" value="GEO10507P1-RELATED"/>
    <property type="match status" value="1"/>
</dbReference>
<organism evidence="9 10">
    <name type="scientific">Biomphalaria glabrata</name>
    <name type="common">Bloodfluke planorb</name>
    <name type="synonym">Freshwater snail</name>
    <dbReference type="NCBI Taxonomy" id="6526"/>
    <lineage>
        <taxon>Eukaryota</taxon>
        <taxon>Metazoa</taxon>
        <taxon>Spiralia</taxon>
        <taxon>Lophotrochozoa</taxon>
        <taxon>Mollusca</taxon>
        <taxon>Gastropoda</taxon>
        <taxon>Heterobranchia</taxon>
        <taxon>Euthyneura</taxon>
        <taxon>Panpulmonata</taxon>
        <taxon>Hygrophila</taxon>
        <taxon>Lymnaeoidea</taxon>
        <taxon>Planorbidae</taxon>
        <taxon>Biomphalaria</taxon>
    </lineage>
</organism>
<dbReference type="RefSeq" id="XP_013077945.2">
    <property type="nucleotide sequence ID" value="XM_013222491.2"/>
</dbReference>
<evidence type="ECO:0000256" key="4">
    <source>
        <dbReference type="ARBA" id="ARBA00022989"/>
    </source>
</evidence>
<keyword evidence="4" id="KW-1133">Transmembrane helix</keyword>
<dbReference type="OrthoDB" id="6252479at2759"/>
<evidence type="ECO:0000256" key="6">
    <source>
        <dbReference type="ARBA" id="ARBA00023136"/>
    </source>
</evidence>
<keyword evidence="5" id="KW-0496">Mitochondrion</keyword>
<dbReference type="GO" id="GO:0001405">
    <property type="term" value="C:PAM complex, Tim23 associated import motor"/>
    <property type="evidence" value="ECO:0007669"/>
    <property type="project" value="TreeGrafter"/>
</dbReference>
<dbReference type="Gene3D" id="1.10.287.110">
    <property type="entry name" value="DnaJ domain"/>
    <property type="match status" value="1"/>
</dbReference>
<evidence type="ECO:0000256" key="5">
    <source>
        <dbReference type="ARBA" id="ARBA00023128"/>
    </source>
</evidence>
<dbReference type="Proteomes" id="UP000076420">
    <property type="component" value="Unassembled WGS sequence"/>
</dbReference>
<dbReference type="VEuPathDB" id="VectorBase:BGLB028913"/>
<gene>
    <name evidence="9" type="primary">106064003</name>
</gene>
<name>A0A2C9LA92_BIOGL</name>
<keyword evidence="2" id="KW-0812">Transmembrane</keyword>
<sequence length="117" mass="12459">MATGLILAGLGIAAIGFAGRYALRAGRLAQQTLNQTIGELPSGSFSKYYRGGFEPQMSKREAGLILGVSPTASKIKIKEAHKRILLLNHPDRGGSPYLAAKINEAKDYFDKARPGGS</sequence>
<evidence type="ECO:0000256" key="3">
    <source>
        <dbReference type="ARBA" id="ARBA00022792"/>
    </source>
</evidence>
<evidence type="ECO:0000259" key="8">
    <source>
        <dbReference type="SMART" id="SM00271"/>
    </source>
</evidence>
<accession>A0A2C9LA92</accession>
<evidence type="ECO:0000256" key="2">
    <source>
        <dbReference type="ARBA" id="ARBA00022692"/>
    </source>
</evidence>
<comment type="subcellular location">
    <subcellularLocation>
        <location evidence="1">Mitochondrion inner membrane</location>
        <topology evidence="1">Single-pass membrane protein</topology>
    </subcellularLocation>
</comment>
<feature type="domain" description="J" evidence="8">
    <location>
        <begin position="60"/>
        <end position="114"/>
    </location>
</feature>
<evidence type="ECO:0000313" key="10">
    <source>
        <dbReference type="Proteomes" id="UP000076420"/>
    </source>
</evidence>
<dbReference type="STRING" id="6526.A0A2C9LA92"/>
<dbReference type="KEGG" id="bgt:106064003"/>
<dbReference type="AlphaFoldDB" id="A0A2C9LA92"/>
<comment type="similarity">
    <text evidence="7">Belongs to the TIM14 family.</text>
</comment>
<keyword evidence="3" id="KW-0999">Mitochondrion inner membrane</keyword>
<evidence type="ECO:0000313" key="9">
    <source>
        <dbReference type="EnsemblMetazoa" id="BGLB028913-PA"/>
    </source>
</evidence>
<keyword evidence="6" id="KW-0472">Membrane</keyword>
<reference evidence="9" key="1">
    <citation type="submission" date="2020-05" db="UniProtKB">
        <authorList>
            <consortium name="EnsemblMetazoa"/>
        </authorList>
    </citation>
    <scope>IDENTIFICATION</scope>
    <source>
        <strain evidence="9">BB02</strain>
    </source>
</reference>
<dbReference type="EnsemblMetazoa" id="BGLB028913-RA">
    <property type="protein sequence ID" value="BGLB028913-PA"/>
    <property type="gene ID" value="BGLB028913"/>
</dbReference>
<dbReference type="InterPro" id="IPR036869">
    <property type="entry name" value="J_dom_sf"/>
</dbReference>
<evidence type="ECO:0000256" key="1">
    <source>
        <dbReference type="ARBA" id="ARBA00004434"/>
    </source>
</evidence>
<protein>
    <recommendedName>
        <fullName evidence="8">J domain-containing protein</fullName>
    </recommendedName>
</protein>
<dbReference type="FunFam" id="1.10.287.110:FF:000001">
    <property type="entry name" value="Import inner membrane translocase subunit tim14"/>
    <property type="match status" value="1"/>
</dbReference>
<dbReference type="SUPFAM" id="SSF46565">
    <property type="entry name" value="Chaperone J-domain"/>
    <property type="match status" value="1"/>
</dbReference>
<dbReference type="InterPro" id="IPR001623">
    <property type="entry name" value="DnaJ_domain"/>
</dbReference>
<dbReference type="GO" id="GO:0001671">
    <property type="term" value="F:ATPase activator activity"/>
    <property type="evidence" value="ECO:0007669"/>
    <property type="project" value="TreeGrafter"/>
</dbReference>
<proteinExistence type="inferred from homology"/>
<dbReference type="GO" id="GO:0030150">
    <property type="term" value="P:protein import into mitochondrial matrix"/>
    <property type="evidence" value="ECO:0007669"/>
    <property type="project" value="TreeGrafter"/>
</dbReference>